<evidence type="ECO:0000256" key="1">
    <source>
        <dbReference type="ARBA" id="ARBA00005622"/>
    </source>
</evidence>
<dbReference type="RefSeq" id="WP_109607022.1">
    <property type="nucleotide sequence ID" value="NZ_QGHA01000002.1"/>
</dbReference>
<dbReference type="InterPro" id="IPR019734">
    <property type="entry name" value="TPR_rpt"/>
</dbReference>
<feature type="repeat" description="TPR" evidence="3">
    <location>
        <begin position="353"/>
        <end position="386"/>
    </location>
</feature>
<dbReference type="AlphaFoldDB" id="A0A316HEA8"/>
<dbReference type="Pfam" id="PF00756">
    <property type="entry name" value="Esterase"/>
    <property type="match status" value="1"/>
</dbReference>
<dbReference type="PANTHER" id="PTHR40841">
    <property type="entry name" value="SIDEROPHORE TRIACETYLFUSARININE C ESTERASE"/>
    <property type="match status" value="1"/>
</dbReference>
<dbReference type="SUPFAM" id="SSF53474">
    <property type="entry name" value="alpha/beta-Hydrolases"/>
    <property type="match status" value="1"/>
</dbReference>
<dbReference type="Gene3D" id="3.40.50.1820">
    <property type="entry name" value="alpha/beta hydrolase"/>
    <property type="match status" value="1"/>
</dbReference>
<name>A0A316HEA8_9SPHI</name>
<dbReference type="InterPro" id="IPR052558">
    <property type="entry name" value="Siderophore_Hydrolase_D"/>
</dbReference>
<dbReference type="GO" id="GO:0016788">
    <property type="term" value="F:hydrolase activity, acting on ester bonds"/>
    <property type="evidence" value="ECO:0007669"/>
    <property type="project" value="TreeGrafter"/>
</dbReference>
<dbReference type="PROSITE" id="PS50005">
    <property type="entry name" value="TPR"/>
    <property type="match status" value="1"/>
</dbReference>
<dbReference type="InterPro" id="IPR000801">
    <property type="entry name" value="Esterase-like"/>
</dbReference>
<organism evidence="4 5">
    <name type="scientific">Mucilaginibacter oryzae</name>
    <dbReference type="NCBI Taxonomy" id="468058"/>
    <lineage>
        <taxon>Bacteria</taxon>
        <taxon>Pseudomonadati</taxon>
        <taxon>Bacteroidota</taxon>
        <taxon>Sphingobacteriia</taxon>
        <taxon>Sphingobacteriales</taxon>
        <taxon>Sphingobacteriaceae</taxon>
        <taxon>Mucilaginibacter</taxon>
    </lineage>
</organism>
<sequence length="401" mass="45756">MNKRAKLSRYVYYFNSSLILLFILISLPKVVTAQIDSLPIHNEEAILLHSKVMSEDRTIWIHLPANYTNTSDFYPVLYVLDAGNHFNYASEAVDFLAGYDRNRMPEMIVVGVVNVDRGRDFTPVYKKKANGTVDSSQTTTNTGAGRFLRYIADEVTPYIDTHYRVQPYRILAGHSLGGLFALYAKEQMPNLFPAMILTSPAINGVNDRMLFNLQSFIKSSHPYNGKLFIAIGNENTQKVDLLTSGLKQFAPKWLDVAYKKYDDENHFSAPYKSLFDGLKFIYKDWFIDYYKITSITYQDILQHFKILSDEFGYSITATEDFVNNCGYNQLNSGHIKNAIGLFVENVKAHPNSYNAYDSLAEAYMKSGNTSLAIFNYKKSIELNPYNENGKTMLEKLLKGKK</sequence>
<accession>A0A316HEA8</accession>
<comment type="similarity">
    <text evidence="1">Belongs to the esterase D family.</text>
</comment>
<reference evidence="4 5" key="1">
    <citation type="submission" date="2018-05" db="EMBL/GenBank/DDBJ databases">
        <title>Genomic Encyclopedia of Archaeal and Bacterial Type Strains, Phase II (KMG-II): from individual species to whole genera.</title>
        <authorList>
            <person name="Goeker M."/>
        </authorList>
    </citation>
    <scope>NUCLEOTIDE SEQUENCE [LARGE SCALE GENOMIC DNA]</scope>
    <source>
        <strain evidence="4 5">DSM 19975</strain>
    </source>
</reference>
<comment type="caution">
    <text evidence="4">The sequence shown here is derived from an EMBL/GenBank/DDBJ whole genome shotgun (WGS) entry which is preliminary data.</text>
</comment>
<dbReference type="InterPro" id="IPR029058">
    <property type="entry name" value="AB_hydrolase_fold"/>
</dbReference>
<dbReference type="PANTHER" id="PTHR40841:SF2">
    <property type="entry name" value="SIDEROPHORE-DEGRADING ESTERASE (EUROFUNG)"/>
    <property type="match status" value="1"/>
</dbReference>
<dbReference type="InterPro" id="IPR011990">
    <property type="entry name" value="TPR-like_helical_dom_sf"/>
</dbReference>
<keyword evidence="3" id="KW-0802">TPR repeat</keyword>
<dbReference type="SMART" id="SM00028">
    <property type="entry name" value="TPR"/>
    <property type="match status" value="1"/>
</dbReference>
<protein>
    <submittedName>
        <fullName evidence="4">Uncharacterized protein</fullName>
    </submittedName>
</protein>
<gene>
    <name evidence="4" type="ORF">LX99_01175</name>
</gene>
<dbReference type="SUPFAM" id="SSF48452">
    <property type="entry name" value="TPR-like"/>
    <property type="match status" value="1"/>
</dbReference>
<proteinExistence type="inferred from homology"/>
<dbReference type="Proteomes" id="UP000245678">
    <property type="component" value="Unassembled WGS sequence"/>
</dbReference>
<evidence type="ECO:0000313" key="4">
    <source>
        <dbReference type="EMBL" id="PWK78727.1"/>
    </source>
</evidence>
<keyword evidence="5" id="KW-1185">Reference proteome</keyword>
<evidence type="ECO:0000256" key="2">
    <source>
        <dbReference type="ARBA" id="ARBA00022801"/>
    </source>
</evidence>
<dbReference type="EMBL" id="QGHA01000002">
    <property type="protein sequence ID" value="PWK78727.1"/>
    <property type="molecule type" value="Genomic_DNA"/>
</dbReference>
<evidence type="ECO:0000313" key="5">
    <source>
        <dbReference type="Proteomes" id="UP000245678"/>
    </source>
</evidence>
<evidence type="ECO:0000256" key="3">
    <source>
        <dbReference type="PROSITE-ProRule" id="PRU00339"/>
    </source>
</evidence>
<keyword evidence="2" id="KW-0378">Hydrolase</keyword>